<name>A0A9X9M2U0_GULGU</name>
<gene>
    <name evidence="1" type="ORF">BN2614_LOCUS6</name>
</gene>
<keyword evidence="2" id="KW-1185">Reference proteome</keyword>
<sequence length="41" mass="4412">PSRRGRSRQPCACCCPVSWPSTPCLRAPRLSPSTPARSKGT</sequence>
<comment type="caution">
    <text evidence="1">The sequence shown here is derived from an EMBL/GenBank/DDBJ whole genome shotgun (WGS) entry which is preliminary data.</text>
</comment>
<organism evidence="1 2">
    <name type="scientific">Gulo gulo</name>
    <name type="common">Wolverine</name>
    <name type="synonym">Gluton</name>
    <dbReference type="NCBI Taxonomy" id="48420"/>
    <lineage>
        <taxon>Eukaryota</taxon>
        <taxon>Metazoa</taxon>
        <taxon>Chordata</taxon>
        <taxon>Craniata</taxon>
        <taxon>Vertebrata</taxon>
        <taxon>Euteleostomi</taxon>
        <taxon>Mammalia</taxon>
        <taxon>Eutheria</taxon>
        <taxon>Laurasiatheria</taxon>
        <taxon>Carnivora</taxon>
        <taxon>Caniformia</taxon>
        <taxon>Musteloidea</taxon>
        <taxon>Mustelidae</taxon>
        <taxon>Guloninae</taxon>
        <taxon>Gulo</taxon>
    </lineage>
</organism>
<dbReference type="AlphaFoldDB" id="A0A9X9M2U0"/>
<protein>
    <submittedName>
        <fullName evidence="1">Uncharacterized protein</fullName>
    </submittedName>
</protein>
<proteinExistence type="predicted"/>
<reference evidence="1 2" key="1">
    <citation type="submission" date="2018-10" db="EMBL/GenBank/DDBJ databases">
        <authorList>
            <person name="Ekblom R."/>
            <person name="Jareborg N."/>
        </authorList>
    </citation>
    <scope>NUCLEOTIDE SEQUENCE [LARGE SCALE GENOMIC DNA]</scope>
    <source>
        <tissue evidence="1">Muscle</tissue>
    </source>
</reference>
<dbReference type="EMBL" id="CYRY02038972">
    <property type="protein sequence ID" value="VCX30733.1"/>
    <property type="molecule type" value="Genomic_DNA"/>
</dbReference>
<dbReference type="Proteomes" id="UP000269945">
    <property type="component" value="Unassembled WGS sequence"/>
</dbReference>
<evidence type="ECO:0000313" key="1">
    <source>
        <dbReference type="EMBL" id="VCX30733.1"/>
    </source>
</evidence>
<evidence type="ECO:0000313" key="2">
    <source>
        <dbReference type="Proteomes" id="UP000269945"/>
    </source>
</evidence>
<accession>A0A9X9M2U0</accession>
<feature type="non-terminal residue" evidence="1">
    <location>
        <position position="1"/>
    </location>
</feature>